<sequence length="539" mass="59421">MMIRIKKMMKLIPALLMGIVVMNSCESELDNLGSQLVNGSEASEKVYGLAAYNVNNQDVQKVVTSQYDSVRIGAFSEPVFGGQKVSYFTQVRLSSYNPDFGKNPVVDSVVLTLKPLYETASDSLKTTTTEDYIYPDGNVAAKKVVNTYPVRKYGKYKVGTATPPLTIRVHEVTDFLGGASDSIKTNKTIAVSSTDIGSKSFNGTVNSVVITKDSDASEIVNRTVSLRIPLKKEFFQDKIIAKQGNQVLKDAASFIRYFRGLRISVDENDGYLFSMAPNDAAITIYYKNDVTASDGTVTKTKQETSLSLGSPNVHLSHVAYSRSSSYITGTKDAIDAKDIKTNTALPIANPSTKLYLQGMGGSSIGVRITKELITSLRNQYKNEKIAVVSAKIRLYNDSTDPEWDNKYRKPSSFLVKERDTMSRFLPDMTLLASAGYSLVRSTNLSTKDAYYDVSITSSLKQIIEDESYNINENNGKDFIIDVGSYLVDSSTGALLGQTYNDRPYNPFRLLLVGTDTSKIGQEMSVSSKNVQLRLIFTKK</sequence>
<evidence type="ECO:0000313" key="2">
    <source>
        <dbReference type="EMBL" id="AZI39460.1"/>
    </source>
</evidence>
<dbReference type="EMBL" id="CP034161">
    <property type="protein sequence ID" value="AZI39460.1"/>
    <property type="molecule type" value="Genomic_DNA"/>
</dbReference>
<accession>A0A3G8Y2U5</accession>
<evidence type="ECO:0000256" key="1">
    <source>
        <dbReference type="SAM" id="SignalP"/>
    </source>
</evidence>
<reference evidence="3" key="1">
    <citation type="submission" date="2018-11" db="EMBL/GenBank/DDBJ databases">
        <title>Proposal to divide the Flavobacteriaceae and reorganize its genera based on Amino Acid Identity values calculated from whole genome sequences.</title>
        <authorList>
            <person name="Nicholson A.C."/>
            <person name="Gulvik C.A."/>
            <person name="Whitney A.M."/>
            <person name="Humrighouse B.W."/>
            <person name="Bell M."/>
            <person name="Holmes B."/>
            <person name="Steigerwalt A.B."/>
            <person name="Villarma A."/>
            <person name="Sheth M."/>
            <person name="Batra D."/>
            <person name="Pryor J."/>
            <person name="Bernardet J.-F."/>
            <person name="Hugo C."/>
            <person name="Kampfer P."/>
            <person name="Newman J.D."/>
            <person name="McQuiston J.R."/>
        </authorList>
    </citation>
    <scope>NUCLEOTIDE SEQUENCE [LARGE SCALE GENOMIC DNA]</scope>
    <source>
        <strain evidence="3">F5649</strain>
    </source>
</reference>
<dbReference type="AlphaFoldDB" id="A0A3G8Y2U5"/>
<keyword evidence="3" id="KW-1185">Reference proteome</keyword>
<dbReference type="Pfam" id="PF14092">
    <property type="entry name" value="DUF4270"/>
    <property type="match status" value="1"/>
</dbReference>
<feature type="signal peptide" evidence="1">
    <location>
        <begin position="1"/>
        <end position="22"/>
    </location>
</feature>
<dbReference type="OrthoDB" id="1466062at2"/>
<dbReference type="Proteomes" id="UP000281810">
    <property type="component" value="Chromosome"/>
</dbReference>
<feature type="chain" id="PRO_5017997282" evidence="1">
    <location>
        <begin position="23"/>
        <end position="539"/>
    </location>
</feature>
<name>A0A3G8Y2U5_9FLAO</name>
<keyword evidence="1" id="KW-0732">Signal</keyword>
<proteinExistence type="predicted"/>
<evidence type="ECO:0000313" key="3">
    <source>
        <dbReference type="Proteomes" id="UP000281810"/>
    </source>
</evidence>
<dbReference type="InterPro" id="IPR025366">
    <property type="entry name" value="DUF4270"/>
</dbReference>
<protein>
    <submittedName>
        <fullName evidence="2">DUF4270 domain-containing protein</fullName>
    </submittedName>
</protein>
<gene>
    <name evidence="2" type="ORF">EIB74_05560</name>
</gene>
<organism evidence="2 3">
    <name type="scientific">Epilithonimonas vandammei</name>
    <dbReference type="NCBI Taxonomy" id="2487072"/>
    <lineage>
        <taxon>Bacteria</taxon>
        <taxon>Pseudomonadati</taxon>
        <taxon>Bacteroidota</taxon>
        <taxon>Flavobacteriia</taxon>
        <taxon>Flavobacteriales</taxon>
        <taxon>Weeksellaceae</taxon>
        <taxon>Chryseobacterium group</taxon>
        <taxon>Epilithonimonas</taxon>
    </lineage>
</organism>